<dbReference type="Gene3D" id="1.25.40.10">
    <property type="entry name" value="Tetratricopeptide repeat domain"/>
    <property type="match status" value="1"/>
</dbReference>
<dbReference type="PROSITE" id="PS50005">
    <property type="entry name" value="TPR"/>
    <property type="match status" value="1"/>
</dbReference>
<keyword evidence="2" id="KW-1185">Reference proteome</keyword>
<dbReference type="InterPro" id="IPR019734">
    <property type="entry name" value="TPR_rpt"/>
</dbReference>
<evidence type="ECO:0000313" key="1">
    <source>
        <dbReference type="EMBL" id="NSL86370.1"/>
    </source>
</evidence>
<proteinExistence type="predicted"/>
<name>A0A3S1D181_9BACT</name>
<organism evidence="1 2">
    <name type="scientific">Chitinophaga solisilvae</name>
    <dbReference type="NCBI Taxonomy" id="1233460"/>
    <lineage>
        <taxon>Bacteria</taxon>
        <taxon>Pseudomonadati</taxon>
        <taxon>Bacteroidota</taxon>
        <taxon>Chitinophagia</taxon>
        <taxon>Chitinophagales</taxon>
        <taxon>Chitinophagaceae</taxon>
        <taxon>Chitinophaga</taxon>
    </lineage>
</organism>
<dbReference type="EMBL" id="RIAR02000001">
    <property type="protein sequence ID" value="NSL86370.1"/>
    <property type="molecule type" value="Genomic_DNA"/>
</dbReference>
<reference evidence="1" key="1">
    <citation type="submission" date="2020-05" db="EMBL/GenBank/DDBJ databases">
        <title>Chitinophaga laudate sp. nov., isolated from a tropical peat swamp.</title>
        <authorList>
            <person name="Goh C.B.S."/>
            <person name="Lee M.S."/>
            <person name="Parimannan S."/>
            <person name="Pasbakhsh P."/>
            <person name="Yule C.M."/>
            <person name="Rajandas H."/>
            <person name="Loke S."/>
            <person name="Croft L."/>
            <person name="Tan J.B.L."/>
        </authorList>
    </citation>
    <scope>NUCLEOTIDE SEQUENCE</scope>
    <source>
        <strain evidence="1">Mgbs1</strain>
    </source>
</reference>
<protein>
    <submittedName>
        <fullName evidence="1">Uncharacterized protein</fullName>
    </submittedName>
</protein>
<dbReference type="Proteomes" id="UP000281028">
    <property type="component" value="Unassembled WGS sequence"/>
</dbReference>
<dbReference type="SMART" id="SM00028">
    <property type="entry name" value="TPR"/>
    <property type="match status" value="3"/>
</dbReference>
<dbReference type="AlphaFoldDB" id="A0A3S1D181"/>
<gene>
    <name evidence="1" type="ORF">ECE50_005995</name>
</gene>
<sequence length="377" mass="43249">MKKLAGIISISLMWVISNGQSSADSKKVMEYLQEQQYEEAISYLRTSVNVSDARQLALLAYTYMQAGKISEAADTYTGVLTLDSNYIPALQYLGHIRLQQELYTTATVLYKRLVQLRPQHAYSWKQLSFAALAAQQTDSGFIWLQTAWRLNPADAKVTARLAEEWLDRKQYDKADSLVSAFIVRDSMQTNVLMTAVKTSFFKKNYDRTTALGKQLQRMQVISPNTFAYVTTASYILKQYEDCIALYDYLKANNAASEHITYYAALGAAALQRYTQSNELLHLCIGMARSATLESYYNSAAANYESLKQYKTAIAYLDTSYYLSRRPLRQYSIGRIQETAFSNEAAAMKYYRRYMQLYKPGTTEENEIYRYLRSRLTK</sequence>
<evidence type="ECO:0000313" key="2">
    <source>
        <dbReference type="Proteomes" id="UP000281028"/>
    </source>
</evidence>
<comment type="caution">
    <text evidence="1">The sequence shown here is derived from an EMBL/GenBank/DDBJ whole genome shotgun (WGS) entry which is preliminary data.</text>
</comment>
<dbReference type="OrthoDB" id="680903at2"/>
<accession>A0A3S1D181</accession>
<dbReference type="InterPro" id="IPR011990">
    <property type="entry name" value="TPR-like_helical_dom_sf"/>
</dbReference>
<dbReference type="SUPFAM" id="SSF48452">
    <property type="entry name" value="TPR-like"/>
    <property type="match status" value="1"/>
</dbReference>